<comment type="caution">
    <text evidence="1">The sequence shown here is derived from an EMBL/GenBank/DDBJ whole genome shotgun (WGS) entry which is preliminary data.</text>
</comment>
<reference evidence="1 2" key="1">
    <citation type="journal article" date="2018" name="Sci. Rep.">
        <title>Genomic signatures of local adaptation to the degree of environmental predictability in rotifers.</title>
        <authorList>
            <person name="Franch-Gras L."/>
            <person name="Hahn C."/>
            <person name="Garcia-Roger E.M."/>
            <person name="Carmona M.J."/>
            <person name="Serra M."/>
            <person name="Gomez A."/>
        </authorList>
    </citation>
    <scope>NUCLEOTIDE SEQUENCE [LARGE SCALE GENOMIC DNA]</scope>
    <source>
        <strain evidence="1">HYR1</strain>
    </source>
</reference>
<dbReference type="Proteomes" id="UP000276133">
    <property type="component" value="Unassembled WGS sequence"/>
</dbReference>
<name>A0A3M7SHY1_BRAPC</name>
<protein>
    <submittedName>
        <fullName evidence="1">Uncharacterized protein</fullName>
    </submittedName>
</protein>
<accession>A0A3M7SHY1</accession>
<evidence type="ECO:0000313" key="1">
    <source>
        <dbReference type="EMBL" id="RNA35339.1"/>
    </source>
</evidence>
<dbReference type="EMBL" id="REGN01001337">
    <property type="protein sequence ID" value="RNA35339.1"/>
    <property type="molecule type" value="Genomic_DNA"/>
</dbReference>
<sequence>MNLLKQTANTLFFFIPNFLSEKVSKKLTSFNEKQLIPGYLYPSLSRIFFFQNKYLINFFSCVYLSSHTVSPSPLIFSSGLV</sequence>
<evidence type="ECO:0000313" key="2">
    <source>
        <dbReference type="Proteomes" id="UP000276133"/>
    </source>
</evidence>
<keyword evidence="2" id="KW-1185">Reference proteome</keyword>
<organism evidence="1 2">
    <name type="scientific">Brachionus plicatilis</name>
    <name type="common">Marine rotifer</name>
    <name type="synonym">Brachionus muelleri</name>
    <dbReference type="NCBI Taxonomy" id="10195"/>
    <lineage>
        <taxon>Eukaryota</taxon>
        <taxon>Metazoa</taxon>
        <taxon>Spiralia</taxon>
        <taxon>Gnathifera</taxon>
        <taxon>Rotifera</taxon>
        <taxon>Eurotatoria</taxon>
        <taxon>Monogononta</taxon>
        <taxon>Pseudotrocha</taxon>
        <taxon>Ploima</taxon>
        <taxon>Brachionidae</taxon>
        <taxon>Brachionus</taxon>
    </lineage>
</organism>
<proteinExistence type="predicted"/>
<gene>
    <name evidence="1" type="ORF">BpHYR1_000310</name>
</gene>
<dbReference type="AlphaFoldDB" id="A0A3M7SHY1"/>